<evidence type="ECO:0000256" key="3">
    <source>
        <dbReference type="ARBA" id="ARBA00012356"/>
    </source>
</evidence>
<feature type="domain" description="Ketosynthase family 3 (KS3)" evidence="16">
    <location>
        <begin position="5"/>
        <end position="422"/>
    </location>
</feature>
<evidence type="ECO:0000256" key="12">
    <source>
        <dbReference type="ARBA" id="ARBA00047318"/>
    </source>
</evidence>
<comment type="pathway">
    <text evidence="1 14">Lipid metabolism; fatty acid biosynthesis.</text>
</comment>
<dbReference type="EMBL" id="BAAAIZ010000120">
    <property type="protein sequence ID" value="GAA1434685.1"/>
    <property type="molecule type" value="Genomic_DNA"/>
</dbReference>
<dbReference type="InterPro" id="IPR016039">
    <property type="entry name" value="Thiolase-like"/>
</dbReference>
<dbReference type="InterPro" id="IPR017568">
    <property type="entry name" value="3-oxoacyl-ACP_synth-2"/>
</dbReference>
<accession>A0ABP4JZV7</accession>
<dbReference type="RefSeq" id="WP_344016392.1">
    <property type="nucleotide sequence ID" value="NZ_BAAAIZ010000120.1"/>
</dbReference>
<keyword evidence="6 14" id="KW-0808">Transferase</keyword>
<dbReference type="PANTHER" id="PTHR11712:SF336">
    <property type="entry name" value="3-OXOACYL-[ACYL-CARRIER-PROTEIN] SYNTHASE, MITOCHONDRIAL"/>
    <property type="match status" value="1"/>
</dbReference>
<evidence type="ECO:0000256" key="8">
    <source>
        <dbReference type="ARBA" id="ARBA00023098"/>
    </source>
</evidence>
<dbReference type="NCBIfam" id="NF005589">
    <property type="entry name" value="PRK07314.1"/>
    <property type="match status" value="1"/>
</dbReference>
<protein>
    <recommendedName>
        <fullName evidence="4 14">3-oxoacyl-[acyl-carrier-protein] synthase 2</fullName>
        <ecNumber evidence="3 14">2.3.1.179</ecNumber>
    </recommendedName>
</protein>
<dbReference type="PROSITE" id="PS52004">
    <property type="entry name" value="KS3_2"/>
    <property type="match status" value="1"/>
</dbReference>
<dbReference type="InterPro" id="IPR014031">
    <property type="entry name" value="Ketoacyl_synth_C"/>
</dbReference>
<evidence type="ECO:0000256" key="7">
    <source>
        <dbReference type="ARBA" id="ARBA00022832"/>
    </source>
</evidence>
<comment type="similarity">
    <text evidence="2 14 15">Belongs to the thiolase-like superfamily. Beta-ketoacyl-ACP synthases family.</text>
</comment>
<comment type="catalytic activity">
    <reaction evidence="12 14">
        <text>(9Z)-hexadecenoyl-[ACP] + malonyl-[ACP] + H(+) = 3-oxo-(11Z)-octadecenoyl-[ACP] + holo-[ACP] + CO2</text>
        <dbReference type="Rhea" id="RHEA:55040"/>
        <dbReference type="Rhea" id="RHEA-COMP:9623"/>
        <dbReference type="Rhea" id="RHEA-COMP:9685"/>
        <dbReference type="Rhea" id="RHEA-COMP:10800"/>
        <dbReference type="Rhea" id="RHEA-COMP:14074"/>
        <dbReference type="ChEBI" id="CHEBI:15378"/>
        <dbReference type="ChEBI" id="CHEBI:16526"/>
        <dbReference type="ChEBI" id="CHEBI:64479"/>
        <dbReference type="ChEBI" id="CHEBI:78449"/>
        <dbReference type="ChEBI" id="CHEBI:83989"/>
        <dbReference type="ChEBI" id="CHEBI:138538"/>
        <dbReference type="EC" id="2.3.1.179"/>
    </reaction>
</comment>
<proteinExistence type="inferred from homology"/>
<dbReference type="Gene3D" id="3.40.47.10">
    <property type="match status" value="1"/>
</dbReference>
<dbReference type="SMART" id="SM00825">
    <property type="entry name" value="PKS_KS"/>
    <property type="match status" value="1"/>
</dbReference>
<evidence type="ECO:0000256" key="14">
    <source>
        <dbReference type="PIRNR" id="PIRNR000447"/>
    </source>
</evidence>
<dbReference type="InterPro" id="IPR020841">
    <property type="entry name" value="PKS_Beta-ketoAc_synthase_dom"/>
</dbReference>
<dbReference type="InterPro" id="IPR014030">
    <property type="entry name" value="Ketoacyl_synth_N"/>
</dbReference>
<keyword evidence="18" id="KW-1185">Reference proteome</keyword>
<dbReference type="CDD" id="cd00834">
    <property type="entry name" value="KAS_I_II"/>
    <property type="match status" value="1"/>
</dbReference>
<evidence type="ECO:0000256" key="10">
    <source>
        <dbReference type="ARBA" id="ARBA00023315"/>
    </source>
</evidence>
<dbReference type="NCBIfam" id="TIGR03150">
    <property type="entry name" value="fabF"/>
    <property type="match status" value="1"/>
</dbReference>
<evidence type="ECO:0000259" key="16">
    <source>
        <dbReference type="PROSITE" id="PS52004"/>
    </source>
</evidence>
<dbReference type="Pfam" id="PF00109">
    <property type="entry name" value="ketoacyl-synt"/>
    <property type="match status" value="1"/>
</dbReference>
<comment type="function">
    <text evidence="11 14">Involved in the type II fatty acid elongation cycle. Catalyzes the elongation of a wide range of acyl-ACP by the addition of two carbons from malonyl-ACP to an acyl acceptor. Can efficiently catalyze the conversion of palmitoleoyl-ACP (cis-hexadec-9-enoyl-ACP) to cis-vaccenoyl-ACP (cis-octadec-11-enoyl-ACP), an essential step in the thermal regulation of fatty acid composition.</text>
</comment>
<dbReference type="PANTHER" id="PTHR11712">
    <property type="entry name" value="POLYKETIDE SYNTHASE-RELATED"/>
    <property type="match status" value="1"/>
</dbReference>
<keyword evidence="5 14" id="KW-0444">Lipid biosynthesis</keyword>
<keyword evidence="7" id="KW-0276">Fatty acid metabolism</keyword>
<evidence type="ECO:0000256" key="4">
    <source>
        <dbReference type="ARBA" id="ARBA00014657"/>
    </source>
</evidence>
<evidence type="ECO:0000256" key="11">
    <source>
        <dbReference type="ARBA" id="ARBA00024006"/>
    </source>
</evidence>
<comment type="catalytic activity">
    <reaction evidence="13 14">
        <text>a fatty acyl-[ACP] + malonyl-[ACP] + H(+) = a 3-oxoacyl-[ACP] + holo-[ACP] + CO2</text>
        <dbReference type="Rhea" id="RHEA:22836"/>
        <dbReference type="Rhea" id="RHEA-COMP:9623"/>
        <dbReference type="Rhea" id="RHEA-COMP:9685"/>
        <dbReference type="Rhea" id="RHEA-COMP:9916"/>
        <dbReference type="Rhea" id="RHEA-COMP:14125"/>
        <dbReference type="ChEBI" id="CHEBI:15378"/>
        <dbReference type="ChEBI" id="CHEBI:16526"/>
        <dbReference type="ChEBI" id="CHEBI:64479"/>
        <dbReference type="ChEBI" id="CHEBI:78449"/>
        <dbReference type="ChEBI" id="CHEBI:78776"/>
        <dbReference type="ChEBI" id="CHEBI:138651"/>
    </reaction>
</comment>
<evidence type="ECO:0000256" key="6">
    <source>
        <dbReference type="ARBA" id="ARBA00022679"/>
    </source>
</evidence>
<gene>
    <name evidence="17" type="ORF">GCM10009601_59610</name>
</gene>
<name>A0ABP4JZV7_9ACTN</name>
<evidence type="ECO:0000256" key="2">
    <source>
        <dbReference type="ARBA" id="ARBA00008467"/>
    </source>
</evidence>
<organism evidence="17 18">
    <name type="scientific">Streptomyces thermospinosisporus</name>
    <dbReference type="NCBI Taxonomy" id="161482"/>
    <lineage>
        <taxon>Bacteria</taxon>
        <taxon>Bacillati</taxon>
        <taxon>Actinomycetota</taxon>
        <taxon>Actinomycetes</taxon>
        <taxon>Kitasatosporales</taxon>
        <taxon>Streptomycetaceae</taxon>
        <taxon>Streptomyces</taxon>
    </lineage>
</organism>
<evidence type="ECO:0000256" key="9">
    <source>
        <dbReference type="ARBA" id="ARBA00023160"/>
    </source>
</evidence>
<keyword evidence="9 14" id="KW-0275">Fatty acid biosynthesis</keyword>
<dbReference type="PIRSF" id="PIRSF000447">
    <property type="entry name" value="KAS_II"/>
    <property type="match status" value="1"/>
</dbReference>
<evidence type="ECO:0000313" key="17">
    <source>
        <dbReference type="EMBL" id="GAA1434685.1"/>
    </source>
</evidence>
<reference evidence="18" key="1">
    <citation type="journal article" date="2019" name="Int. J. Syst. Evol. Microbiol.">
        <title>The Global Catalogue of Microorganisms (GCM) 10K type strain sequencing project: providing services to taxonomists for standard genome sequencing and annotation.</title>
        <authorList>
            <consortium name="The Broad Institute Genomics Platform"/>
            <consortium name="The Broad Institute Genome Sequencing Center for Infectious Disease"/>
            <person name="Wu L."/>
            <person name="Ma J."/>
        </authorList>
    </citation>
    <scope>NUCLEOTIDE SEQUENCE [LARGE SCALE GENOMIC DNA]</scope>
    <source>
        <strain evidence="18">JCM 11756</strain>
    </source>
</reference>
<evidence type="ECO:0000256" key="15">
    <source>
        <dbReference type="RuleBase" id="RU003694"/>
    </source>
</evidence>
<dbReference type="EC" id="2.3.1.179" evidence="3 14"/>
<sequence>MSSTNRTVVVTGIGATTPLGGDAASTWEGLVAGRSGVKPLTQEWAAEQAVRIAAPVAVEPTEVIPRPQARRLDRSAQFALVAAKEAWADAGFEAKAGEGADVDPDRLGAVIASGIGGVTTLLDQYDVLKEKGVRRVSPHTVPMLMPNSPSANVGLFVGARAGVHTPVSACASGAEAIGYAIEMIRTGRADVVVAGGTEAAIHPLPIAAFGNMMAMSKNNDDPQGASRPYDVARDGFVLGEGAGVVVLESAEHAARRGARVYAEAVGQGISADSHDIVQPEPEGRGISHALQNLLERTDLDPAEIVHVNAHATSTPAGDIAELKALRKVFGDDTDHIAVSATKSMTGHLLGGAGGVETVATVLALYHRVAPPTINVENIDPEAEANADVVRGEARKLPVDGRIAALNDSFGFGGHNVVLAFRTV</sequence>
<dbReference type="Pfam" id="PF02801">
    <property type="entry name" value="Ketoacyl-synt_C"/>
    <property type="match status" value="1"/>
</dbReference>
<dbReference type="SUPFAM" id="SSF53901">
    <property type="entry name" value="Thiolase-like"/>
    <property type="match status" value="2"/>
</dbReference>
<evidence type="ECO:0000256" key="1">
    <source>
        <dbReference type="ARBA" id="ARBA00005194"/>
    </source>
</evidence>
<evidence type="ECO:0000313" key="18">
    <source>
        <dbReference type="Proteomes" id="UP001500973"/>
    </source>
</evidence>
<evidence type="ECO:0000256" key="5">
    <source>
        <dbReference type="ARBA" id="ARBA00022516"/>
    </source>
</evidence>
<keyword evidence="10 14" id="KW-0012">Acyltransferase</keyword>
<dbReference type="InterPro" id="IPR000794">
    <property type="entry name" value="Beta-ketoacyl_synthase"/>
</dbReference>
<dbReference type="Proteomes" id="UP001500973">
    <property type="component" value="Unassembled WGS sequence"/>
</dbReference>
<keyword evidence="8" id="KW-0443">Lipid metabolism</keyword>
<comment type="caution">
    <text evidence="17">The sequence shown here is derived from an EMBL/GenBank/DDBJ whole genome shotgun (WGS) entry which is preliminary data.</text>
</comment>
<evidence type="ECO:0000256" key="13">
    <source>
        <dbReference type="ARBA" id="ARBA00047659"/>
    </source>
</evidence>